<dbReference type="AlphaFoldDB" id="A0A0D2EM63"/>
<feature type="domain" description="Epoxide hydrolase N-terminal" evidence="5">
    <location>
        <begin position="29"/>
        <end position="146"/>
    </location>
</feature>
<sequence length="433" mass="49149">MSSQSEQPLTFTDEDLKLNFNATFCDQVVPFNISVKQEFIDFTKLKVSLTRFTDDQKDLEEYADGPPEHFVRKITAFWENVYDWRAVETGLNDGFNHFTTVVQTPQTSHHAYPDPIPLHFIHQKSSHPDAIPLLFVHGWPGSFLEVKSLIAPLTEPPDPALPAFHIVAPSIPGYGFSPSPRRPGFGYRQAGATFRALMLKLGYDKYVFQGGDAGDLINRYAAVDFPDNIVSGLSNFWVCPPRQSDLDLHAQGRASEDENYLVNLYQKFVGTRWGYAQLQQTRPLRLAIGLTDSPIGLAMWIYDSVRPGVDDPSLWTEERIITWTMMHWINGPYGAFSLYKNGAHDGAISPQGINELPYVNQPVAISEFPYDLWYRTPLKWAQRLGNVKYRTVHTRGGHFATLDAPDLLIDDIRTFFGDRELSGTKVFEKTQDR</sequence>
<keyword evidence="7" id="KW-1185">Reference proteome</keyword>
<dbReference type="PANTHER" id="PTHR21661:SF35">
    <property type="entry name" value="EPOXIDE HYDROLASE"/>
    <property type="match status" value="1"/>
</dbReference>
<dbReference type="SUPFAM" id="SSF53474">
    <property type="entry name" value="alpha/beta-Hydrolases"/>
    <property type="match status" value="1"/>
</dbReference>
<dbReference type="EMBL" id="KN847319">
    <property type="protein sequence ID" value="KIW55830.1"/>
    <property type="molecule type" value="Genomic_DNA"/>
</dbReference>
<dbReference type="OrthoDB" id="6431331at2759"/>
<feature type="active site" description="Nucleophile" evidence="4">
    <location>
        <position position="212"/>
    </location>
</feature>
<accession>A0A0D2EM63</accession>
<comment type="similarity">
    <text evidence="1">Belongs to the peptidase S33 family.</text>
</comment>
<keyword evidence="2" id="KW-0058">Aromatic hydrocarbons catabolism</keyword>
<dbReference type="STRING" id="348802.A0A0D2EM63"/>
<dbReference type="InterPro" id="IPR010497">
    <property type="entry name" value="Epoxide_hydro_N"/>
</dbReference>
<evidence type="ECO:0000256" key="3">
    <source>
        <dbReference type="ARBA" id="ARBA00022801"/>
    </source>
</evidence>
<evidence type="ECO:0000256" key="1">
    <source>
        <dbReference type="ARBA" id="ARBA00010088"/>
    </source>
</evidence>
<dbReference type="RefSeq" id="XP_013316414.1">
    <property type="nucleotide sequence ID" value="XM_013460960.1"/>
</dbReference>
<evidence type="ECO:0000256" key="4">
    <source>
        <dbReference type="PIRSR" id="PIRSR001112-1"/>
    </source>
</evidence>
<gene>
    <name evidence="6" type="ORF">PV05_04549</name>
</gene>
<protein>
    <recommendedName>
        <fullName evidence="5">Epoxide hydrolase N-terminal domain-containing protein</fullName>
    </recommendedName>
</protein>
<dbReference type="GO" id="GO:0097176">
    <property type="term" value="P:epoxide metabolic process"/>
    <property type="evidence" value="ECO:0007669"/>
    <property type="project" value="TreeGrafter"/>
</dbReference>
<feature type="active site" description="Proton acceptor" evidence="4">
    <location>
        <position position="398"/>
    </location>
</feature>
<keyword evidence="3" id="KW-0378">Hydrolase</keyword>
<dbReference type="PIRSF" id="PIRSF001112">
    <property type="entry name" value="Epoxide_hydrolase"/>
    <property type="match status" value="1"/>
</dbReference>
<dbReference type="InterPro" id="IPR029058">
    <property type="entry name" value="AB_hydrolase_fold"/>
</dbReference>
<dbReference type="InterPro" id="IPR000639">
    <property type="entry name" value="Epox_hydrolase-like"/>
</dbReference>
<evidence type="ECO:0000313" key="7">
    <source>
        <dbReference type="Proteomes" id="UP000054342"/>
    </source>
</evidence>
<evidence type="ECO:0000259" key="5">
    <source>
        <dbReference type="Pfam" id="PF06441"/>
    </source>
</evidence>
<dbReference type="GeneID" id="25326457"/>
<dbReference type="Gene3D" id="3.40.50.1820">
    <property type="entry name" value="alpha/beta hydrolase"/>
    <property type="match status" value="1"/>
</dbReference>
<organism evidence="6 7">
    <name type="scientific">Exophiala xenobiotica</name>
    <dbReference type="NCBI Taxonomy" id="348802"/>
    <lineage>
        <taxon>Eukaryota</taxon>
        <taxon>Fungi</taxon>
        <taxon>Dikarya</taxon>
        <taxon>Ascomycota</taxon>
        <taxon>Pezizomycotina</taxon>
        <taxon>Eurotiomycetes</taxon>
        <taxon>Chaetothyriomycetidae</taxon>
        <taxon>Chaetothyriales</taxon>
        <taxon>Herpotrichiellaceae</taxon>
        <taxon>Exophiala</taxon>
    </lineage>
</organism>
<proteinExistence type="inferred from homology"/>
<dbReference type="Pfam" id="PF06441">
    <property type="entry name" value="EHN"/>
    <property type="match status" value="1"/>
</dbReference>
<dbReference type="PRINTS" id="PR00412">
    <property type="entry name" value="EPOXHYDRLASE"/>
</dbReference>
<feature type="active site" description="Proton donor" evidence="4">
    <location>
        <position position="339"/>
    </location>
</feature>
<reference evidence="6 7" key="1">
    <citation type="submission" date="2015-01" db="EMBL/GenBank/DDBJ databases">
        <title>The Genome Sequence of Exophiala xenobiotica CBS118157.</title>
        <authorList>
            <consortium name="The Broad Institute Genomics Platform"/>
            <person name="Cuomo C."/>
            <person name="de Hoog S."/>
            <person name="Gorbushina A."/>
            <person name="Stielow B."/>
            <person name="Teixiera M."/>
            <person name="Abouelleil A."/>
            <person name="Chapman S.B."/>
            <person name="Priest M."/>
            <person name="Young S.K."/>
            <person name="Wortman J."/>
            <person name="Nusbaum C."/>
            <person name="Birren B."/>
        </authorList>
    </citation>
    <scope>NUCLEOTIDE SEQUENCE [LARGE SCALE GENOMIC DNA]</scope>
    <source>
        <strain evidence="6 7">CBS 118157</strain>
    </source>
</reference>
<dbReference type="InterPro" id="IPR016292">
    <property type="entry name" value="Epoxide_hydrolase"/>
</dbReference>
<dbReference type="GO" id="GO:0004301">
    <property type="term" value="F:epoxide hydrolase activity"/>
    <property type="evidence" value="ECO:0007669"/>
    <property type="project" value="TreeGrafter"/>
</dbReference>
<evidence type="ECO:0000313" key="6">
    <source>
        <dbReference type="EMBL" id="KIW55830.1"/>
    </source>
</evidence>
<dbReference type="HOGENOM" id="CLU_019414_0_2_1"/>
<dbReference type="Proteomes" id="UP000054342">
    <property type="component" value="Unassembled WGS sequence"/>
</dbReference>
<name>A0A0D2EM63_9EURO</name>
<dbReference type="PANTHER" id="PTHR21661">
    <property type="entry name" value="EPOXIDE HYDROLASE 1-RELATED"/>
    <property type="match status" value="1"/>
</dbReference>
<evidence type="ECO:0000256" key="2">
    <source>
        <dbReference type="ARBA" id="ARBA00022797"/>
    </source>
</evidence>